<dbReference type="NCBIfam" id="TIGR00573">
    <property type="entry name" value="dnaq"/>
    <property type="match status" value="1"/>
</dbReference>
<evidence type="ECO:0000313" key="5">
    <source>
        <dbReference type="Proteomes" id="UP000515344"/>
    </source>
</evidence>
<dbReference type="GO" id="GO:0008408">
    <property type="term" value="F:3'-5' exonuclease activity"/>
    <property type="evidence" value="ECO:0007669"/>
    <property type="project" value="TreeGrafter"/>
</dbReference>
<dbReference type="GO" id="GO:0003677">
    <property type="term" value="F:DNA binding"/>
    <property type="evidence" value="ECO:0007669"/>
    <property type="project" value="InterPro"/>
</dbReference>
<dbReference type="GO" id="GO:0003887">
    <property type="term" value="F:DNA-directed DNA polymerase activity"/>
    <property type="evidence" value="ECO:0007669"/>
    <property type="project" value="InterPro"/>
</dbReference>
<comment type="function">
    <text evidence="1">DNA polymerase III is a complex, multichain enzyme responsible for most of the replicative synthesis in bacteria. The epsilon subunit contain the editing function and is a proofreading 3'-5' exonuclease.</text>
</comment>
<dbReference type="PANTHER" id="PTHR30231:SF41">
    <property type="entry name" value="DNA POLYMERASE III SUBUNIT EPSILON"/>
    <property type="match status" value="1"/>
</dbReference>
<dbReference type="AlphaFoldDB" id="A0A7G5XM31"/>
<dbReference type="RefSeq" id="WP_182806426.1">
    <property type="nucleotide sequence ID" value="NZ_CP060007.1"/>
</dbReference>
<dbReference type="CDD" id="cd06127">
    <property type="entry name" value="DEDDh"/>
    <property type="match status" value="1"/>
</dbReference>
<evidence type="ECO:0000313" key="4">
    <source>
        <dbReference type="EMBL" id="QNA46534.1"/>
    </source>
</evidence>
<proteinExistence type="predicted"/>
<dbReference type="FunFam" id="3.30.420.10:FF:000045">
    <property type="entry name" value="3'-5' exonuclease DinG"/>
    <property type="match status" value="1"/>
</dbReference>
<dbReference type="InterPro" id="IPR013520">
    <property type="entry name" value="Ribonucl_H"/>
</dbReference>
<dbReference type="PROSITE" id="PS50164">
    <property type="entry name" value="GIY_YIG"/>
    <property type="match status" value="1"/>
</dbReference>
<dbReference type="Gene3D" id="3.30.420.10">
    <property type="entry name" value="Ribonuclease H-like superfamily/Ribonuclease H"/>
    <property type="match status" value="1"/>
</dbReference>
<name>A0A7G5XM31_9BACT</name>
<evidence type="ECO:0000259" key="3">
    <source>
        <dbReference type="PROSITE" id="PS50164"/>
    </source>
</evidence>
<dbReference type="InterPro" id="IPR006054">
    <property type="entry name" value="DnaQ"/>
</dbReference>
<dbReference type="Pfam" id="PF01541">
    <property type="entry name" value="GIY-YIG"/>
    <property type="match status" value="1"/>
</dbReference>
<accession>A0A7G5XM31</accession>
<dbReference type="CDD" id="cd10434">
    <property type="entry name" value="GIY-YIG_UvrC_Cho"/>
    <property type="match status" value="1"/>
</dbReference>
<dbReference type="KEGG" id="lacs:H4075_10290"/>
<evidence type="ECO:0000256" key="2">
    <source>
        <dbReference type="ARBA" id="ARBA00026073"/>
    </source>
</evidence>
<dbReference type="Proteomes" id="UP000515344">
    <property type="component" value="Chromosome"/>
</dbReference>
<dbReference type="SUPFAM" id="SSF53098">
    <property type="entry name" value="Ribonuclease H-like"/>
    <property type="match status" value="1"/>
</dbReference>
<protein>
    <submittedName>
        <fullName evidence="4">GIY-YIG nuclease family protein</fullName>
    </submittedName>
</protein>
<dbReference type="InterPro" id="IPR000305">
    <property type="entry name" value="GIY-YIG_endonuc"/>
</dbReference>
<reference evidence="5" key="1">
    <citation type="submission" date="2020-08" db="EMBL/GenBank/DDBJ databases">
        <title>Lacibacter sp. S13-6-6 genome sequencing.</title>
        <authorList>
            <person name="Jin L."/>
        </authorList>
    </citation>
    <scope>NUCLEOTIDE SEQUENCE [LARGE SCALE GENOMIC DNA]</scope>
    <source>
        <strain evidence="5">S13-6-6</strain>
    </source>
</reference>
<comment type="subunit">
    <text evidence="2">DNA polymerase III contains a core (composed of alpha, epsilon and theta chains) that associates with a tau subunit. This core dimerizes to form the POLIII' complex. PolIII' associates with the gamma complex (composed of gamma, delta, delta', psi and chi chains) and with the beta chain to form the complete DNA polymerase III complex.</text>
</comment>
<dbReference type="PANTHER" id="PTHR30231">
    <property type="entry name" value="DNA POLYMERASE III SUBUNIT EPSILON"/>
    <property type="match status" value="1"/>
</dbReference>
<dbReference type="EMBL" id="CP060007">
    <property type="protein sequence ID" value="QNA46534.1"/>
    <property type="molecule type" value="Genomic_DNA"/>
</dbReference>
<feature type="domain" description="GIY-YIG" evidence="3">
    <location>
        <begin position="197"/>
        <end position="275"/>
    </location>
</feature>
<dbReference type="GO" id="GO:0005829">
    <property type="term" value="C:cytosol"/>
    <property type="evidence" value="ECO:0007669"/>
    <property type="project" value="TreeGrafter"/>
</dbReference>
<dbReference type="SMART" id="SM00479">
    <property type="entry name" value="EXOIII"/>
    <property type="match status" value="1"/>
</dbReference>
<dbReference type="InterPro" id="IPR047296">
    <property type="entry name" value="GIY-YIG_UvrC_Cho"/>
</dbReference>
<dbReference type="Pfam" id="PF00929">
    <property type="entry name" value="RNase_T"/>
    <property type="match status" value="1"/>
</dbReference>
<sequence length="454" mass="52580">MLYAITDTETTGGYAASNGITEIAVYIHDGQQIVDSFETLVNPHQPIPRFVQSLTGITDEMVQLAPSFEEIAPRLMELFQGKVFVAHNVNFDYSFVNHQLQSLGYNLNCKKLCTVRYARKIFPKLASYSLGNLCRHFEIPLYNRHRAAGDARATVQLLELLRKNDVNNHLHTMLGKQSKEQYLPLHLNKEDIDQLPLTPGVYYFHDAKDKIVYVGKALQLKKRVTSHFSNNKPSRQKQEFQRNIHRISYQQCGTELMASVLETIEIKRLWPKYNRAIKGYEASYGLYVYEDGNGYMRLAVDRKHKHLPAVHLFYSRYEGVTELKRLVKEFELCNKLCFIDRSTDPVCSAEGCKGACHGTETATDYNQRVQKAVDQLKQELPSFAIRERSYFNEKDSCILMEGGRFYGMGYVPTEFDFAAKDELRNQLQEYPEYDFVRNIIKRYALEQPDKVVWL</sequence>
<dbReference type="InterPro" id="IPR012337">
    <property type="entry name" value="RNaseH-like_sf"/>
</dbReference>
<dbReference type="SUPFAM" id="SSF82771">
    <property type="entry name" value="GIY-YIG endonuclease"/>
    <property type="match status" value="1"/>
</dbReference>
<dbReference type="SMART" id="SM00465">
    <property type="entry name" value="GIYc"/>
    <property type="match status" value="1"/>
</dbReference>
<dbReference type="InterPro" id="IPR036397">
    <property type="entry name" value="RNaseH_sf"/>
</dbReference>
<dbReference type="GO" id="GO:0006289">
    <property type="term" value="P:nucleotide-excision repair"/>
    <property type="evidence" value="ECO:0007669"/>
    <property type="project" value="InterPro"/>
</dbReference>
<dbReference type="InterPro" id="IPR035901">
    <property type="entry name" value="GIY-YIG_endonuc_sf"/>
</dbReference>
<gene>
    <name evidence="4" type="ORF">H4075_10290</name>
</gene>
<keyword evidence="5" id="KW-1185">Reference proteome</keyword>
<organism evidence="4 5">
    <name type="scientific">Lacibacter sediminis</name>
    <dbReference type="NCBI Taxonomy" id="2760713"/>
    <lineage>
        <taxon>Bacteria</taxon>
        <taxon>Pseudomonadati</taxon>
        <taxon>Bacteroidota</taxon>
        <taxon>Chitinophagia</taxon>
        <taxon>Chitinophagales</taxon>
        <taxon>Chitinophagaceae</taxon>
        <taxon>Lacibacter</taxon>
    </lineage>
</organism>
<evidence type="ECO:0000256" key="1">
    <source>
        <dbReference type="ARBA" id="ARBA00025483"/>
    </source>
</evidence>
<dbReference type="GO" id="GO:0045004">
    <property type="term" value="P:DNA replication proofreading"/>
    <property type="evidence" value="ECO:0007669"/>
    <property type="project" value="TreeGrafter"/>
</dbReference>
<dbReference type="Gene3D" id="3.40.1440.10">
    <property type="entry name" value="GIY-YIG endonuclease"/>
    <property type="match status" value="1"/>
</dbReference>